<dbReference type="InterPro" id="IPR035892">
    <property type="entry name" value="C2_domain_sf"/>
</dbReference>
<evidence type="ECO:0000256" key="2">
    <source>
        <dbReference type="SAM" id="Phobius"/>
    </source>
</evidence>
<evidence type="ECO:0000259" key="3">
    <source>
        <dbReference type="PROSITE" id="PS50004"/>
    </source>
</evidence>
<accession>A0A7M6DM45</accession>
<dbReference type="AlphaFoldDB" id="A0A7M6DM45"/>
<organism evidence="4 5">
    <name type="scientific">Clytia hemisphaerica</name>
    <dbReference type="NCBI Taxonomy" id="252671"/>
    <lineage>
        <taxon>Eukaryota</taxon>
        <taxon>Metazoa</taxon>
        <taxon>Cnidaria</taxon>
        <taxon>Hydrozoa</taxon>
        <taxon>Hydroidolina</taxon>
        <taxon>Leptothecata</taxon>
        <taxon>Obeliida</taxon>
        <taxon>Clytiidae</taxon>
        <taxon>Clytia</taxon>
    </lineage>
</organism>
<dbReference type="Gene3D" id="2.60.40.150">
    <property type="entry name" value="C2 domain"/>
    <property type="match status" value="2"/>
</dbReference>
<dbReference type="Pfam" id="PF00168">
    <property type="entry name" value="C2"/>
    <property type="match status" value="2"/>
</dbReference>
<dbReference type="SUPFAM" id="SSF49562">
    <property type="entry name" value="C2 domain (Calcium/lipid-binding domain, CaLB)"/>
    <property type="match status" value="2"/>
</dbReference>
<dbReference type="EnsemblMetazoa" id="CLYHEMT015698.2">
    <property type="protein sequence ID" value="CLYHEMP015698.2"/>
    <property type="gene ID" value="CLYHEMG015698"/>
</dbReference>
<dbReference type="PROSITE" id="PS50004">
    <property type="entry name" value="C2"/>
    <property type="match status" value="2"/>
</dbReference>
<feature type="region of interest" description="Disordered" evidence="1">
    <location>
        <begin position="377"/>
        <end position="403"/>
    </location>
</feature>
<dbReference type="CDD" id="cd00276">
    <property type="entry name" value="C2B_Synaptotagmin"/>
    <property type="match status" value="1"/>
</dbReference>
<dbReference type="SMART" id="SM00239">
    <property type="entry name" value="C2"/>
    <property type="match status" value="2"/>
</dbReference>
<feature type="domain" description="C2" evidence="3">
    <location>
        <begin position="172"/>
        <end position="296"/>
    </location>
</feature>
<name>A0A7M6DM45_9CNID</name>
<sequence length="513" mass="58389">MVATKTLPLVLGSLLGIMLAILVVVLFLFYKKRKESIEFSIPLEKMTRGLKSSLKRRSTSSKNSKSSNDSIHIKPQGTPILRDTQFWVPEVYNSIIQPSSAAPIRKTSRLQSTLDREIYSKAHDTSYLQAAQPEVFDGKNEKRPSTISMMRRNTSSLKRGDIARRLASEQGSRGMLNFSIQYKQATAKLTIIILKAEGLPVRKDGEFCDPFVDIQVSPYYKRRMHSEVHQKTQNPVFNQSFDSEVPPYEVRGQTIHFTVLDFSQQLAHEPIGSVAFKMDSLDRDAFNAGKEFTLWKKIDKDALESGDRLDGKREYPMEMELDRTAMLLLLSVNYLKIAERLTVTVNKARNLLLVDRKGKLDGMSCIIPPIRTPISKRKKSRKNGKIGEIEHEDLENNNENGKRSVLDHPYVQVTLKHFGRVLKKLRTGVVKHETNPVFNKTLLFDVPKHLVDSVSLTVKLRHHNELGRDRTFAILTVGKNAVGSGSEQWTDMLNSSETVQRWHRLIPIEPVDD</sequence>
<keyword evidence="2" id="KW-1133">Transmembrane helix</keyword>
<feature type="region of interest" description="Disordered" evidence="1">
    <location>
        <begin position="52"/>
        <end position="76"/>
    </location>
</feature>
<feature type="domain" description="C2" evidence="3">
    <location>
        <begin position="362"/>
        <end position="503"/>
    </location>
</feature>
<reference evidence="4" key="1">
    <citation type="submission" date="2021-01" db="UniProtKB">
        <authorList>
            <consortium name="EnsemblMetazoa"/>
        </authorList>
    </citation>
    <scope>IDENTIFICATION</scope>
</reference>
<protein>
    <recommendedName>
        <fullName evidence="3">C2 domain-containing protein</fullName>
    </recommendedName>
</protein>
<dbReference type="OrthoDB" id="67700at2759"/>
<feature type="transmembrane region" description="Helical" evidence="2">
    <location>
        <begin position="6"/>
        <end position="30"/>
    </location>
</feature>
<dbReference type="PANTHER" id="PTHR10024">
    <property type="entry name" value="SYNAPTOTAGMIN"/>
    <property type="match status" value="1"/>
</dbReference>
<evidence type="ECO:0000256" key="1">
    <source>
        <dbReference type="SAM" id="MobiDB-lite"/>
    </source>
</evidence>
<evidence type="ECO:0000313" key="5">
    <source>
        <dbReference type="Proteomes" id="UP000594262"/>
    </source>
</evidence>
<keyword evidence="2" id="KW-0812">Transmembrane</keyword>
<proteinExistence type="predicted"/>
<evidence type="ECO:0000313" key="4">
    <source>
        <dbReference type="EnsemblMetazoa" id="CLYHEMP015698.2"/>
    </source>
</evidence>
<keyword evidence="2" id="KW-0472">Membrane</keyword>
<keyword evidence="5" id="KW-1185">Reference proteome</keyword>
<dbReference type="InterPro" id="IPR000008">
    <property type="entry name" value="C2_dom"/>
</dbReference>
<dbReference type="Proteomes" id="UP000594262">
    <property type="component" value="Unplaced"/>
</dbReference>
<feature type="compositionally biased region" description="Low complexity" evidence="1">
    <location>
        <begin position="60"/>
        <end position="70"/>
    </location>
</feature>